<evidence type="ECO:0000256" key="4">
    <source>
        <dbReference type="ARBA" id="ARBA00022832"/>
    </source>
</evidence>
<dbReference type="PIRSF" id="PIRSF000429">
    <property type="entry name" value="Ac-CoA_Ac_transf"/>
    <property type="match status" value="1"/>
</dbReference>
<feature type="active site" description="Acyl-thioester intermediate" evidence="8 9">
    <location>
        <position position="95"/>
    </location>
</feature>
<dbReference type="InterPro" id="IPR050215">
    <property type="entry name" value="Thiolase-like_sf_Thiolase"/>
</dbReference>
<keyword evidence="7 8" id="KW-0012">Acyltransferase</keyword>
<dbReference type="InterPro" id="IPR016039">
    <property type="entry name" value="Thiolase-like"/>
</dbReference>
<evidence type="ECO:0000256" key="3">
    <source>
        <dbReference type="ARBA" id="ARBA00022679"/>
    </source>
</evidence>
<dbReference type="HAMAP" id="MF_01620">
    <property type="entry name" value="FadA"/>
    <property type="match status" value="1"/>
</dbReference>
<dbReference type="Pfam" id="PF02803">
    <property type="entry name" value="Thiolase_C"/>
    <property type="match status" value="1"/>
</dbReference>
<evidence type="ECO:0000256" key="7">
    <source>
        <dbReference type="ARBA" id="ARBA00023315"/>
    </source>
</evidence>
<evidence type="ECO:0000256" key="5">
    <source>
        <dbReference type="ARBA" id="ARBA00022963"/>
    </source>
</evidence>
<dbReference type="InterPro" id="IPR020616">
    <property type="entry name" value="Thiolase_N"/>
</dbReference>
<dbReference type="Pfam" id="PF00108">
    <property type="entry name" value="Thiolase_N"/>
    <property type="match status" value="1"/>
</dbReference>
<proteinExistence type="inferred from homology"/>
<dbReference type="InterPro" id="IPR020613">
    <property type="entry name" value="Thiolase_CS"/>
</dbReference>
<dbReference type="PANTHER" id="PTHR43853">
    <property type="entry name" value="3-KETOACYL-COA THIOLASE, PEROXISOMAL"/>
    <property type="match status" value="1"/>
</dbReference>
<dbReference type="RefSeq" id="WP_112156585.1">
    <property type="nucleotide sequence ID" value="NZ_QKRX01000001.1"/>
</dbReference>
<dbReference type="OrthoDB" id="9764638at2"/>
<evidence type="ECO:0000259" key="12">
    <source>
        <dbReference type="Pfam" id="PF02803"/>
    </source>
</evidence>
<dbReference type="InterPro" id="IPR020615">
    <property type="entry name" value="Thiolase_acyl_enz_int_AS"/>
</dbReference>
<feature type="domain" description="Thiolase N-terminal" evidence="11">
    <location>
        <begin position="9"/>
        <end position="257"/>
    </location>
</feature>
<comment type="subcellular location">
    <subcellularLocation>
        <location evidence="8">Cytoplasm</location>
    </subcellularLocation>
</comment>
<dbReference type="Proteomes" id="UP000250744">
    <property type="component" value="Unassembled WGS sequence"/>
</dbReference>
<evidence type="ECO:0000256" key="1">
    <source>
        <dbReference type="ARBA" id="ARBA00010982"/>
    </source>
</evidence>
<gene>
    <name evidence="8" type="primary">fadA</name>
    <name evidence="13" type="ORF">DN062_00445</name>
</gene>
<dbReference type="NCBIfam" id="NF006510">
    <property type="entry name" value="PRK08947.1"/>
    <property type="match status" value="1"/>
</dbReference>
<organism evidence="13 14">
    <name type="scientific">Nitrincola tibetensis</name>
    <dbReference type="NCBI Taxonomy" id="2219697"/>
    <lineage>
        <taxon>Bacteria</taxon>
        <taxon>Pseudomonadati</taxon>
        <taxon>Pseudomonadota</taxon>
        <taxon>Gammaproteobacteria</taxon>
        <taxon>Oceanospirillales</taxon>
        <taxon>Oceanospirillaceae</taxon>
        <taxon>Nitrincola</taxon>
    </lineage>
</organism>
<comment type="subunit">
    <text evidence="8">Heterotetramer of two alpha chains (FadB) and two beta chains (FadA).</text>
</comment>
<accession>A0A364NRF6</accession>
<dbReference type="EMBL" id="QKRX01000001">
    <property type="protein sequence ID" value="RAU19590.1"/>
    <property type="molecule type" value="Genomic_DNA"/>
</dbReference>
<dbReference type="FunFam" id="3.40.47.10:FF:000010">
    <property type="entry name" value="Acetyl-CoA acetyltransferase (Thiolase)"/>
    <property type="match status" value="1"/>
</dbReference>
<sequence length="391" mass="41035">MNLKPNDAVIVDAVRTPMGRSRGGSFRNVRAESLSAAVMQGILARNPGLNPADIDDIIWGCVNQTLEQGFNIGRNAAVIAGIPHTVAAQTVNRLCGSSMAAMHTAAASIMAGVGDVYLVGGVEHMGHVDMTHGVDINPEASKHVAKAAMLMGVTAEMLGKMNGISRQMQDEMGARSHRLAYEARLQGRFDKEIIPVEGHDEKGFKSLLTYDEVIRPETTVETLGQLKPVFVPKVGTVTAGTSSAYSDGASAMLMMSAAKAEALGLTPRARIVSLAVAGCDPSIMGFGPVPATQKALKTAGLTIDDIDYVELNEAFAAQGLAVLKNLKLLDKMDDKVNLNGGAIALGHPLGCSGTRISTTLLNVLEAKQGQFGLATMCIGMGQGISTIIERI</sequence>
<feature type="active site" description="Proton acceptor" evidence="8 9">
    <location>
        <position position="347"/>
    </location>
</feature>
<comment type="function">
    <text evidence="8">Catalyzes the final step of fatty acid oxidation in which acetyl-CoA is released and the CoA ester of a fatty acid two carbons shorter is formed.</text>
</comment>
<evidence type="ECO:0000256" key="2">
    <source>
        <dbReference type="ARBA" id="ARBA00022490"/>
    </source>
</evidence>
<evidence type="ECO:0000256" key="8">
    <source>
        <dbReference type="HAMAP-Rule" id="MF_01620"/>
    </source>
</evidence>
<evidence type="ECO:0000313" key="13">
    <source>
        <dbReference type="EMBL" id="RAU19590.1"/>
    </source>
</evidence>
<dbReference type="UniPathway" id="UPA00659"/>
<dbReference type="GO" id="GO:0010124">
    <property type="term" value="P:phenylacetate catabolic process"/>
    <property type="evidence" value="ECO:0007669"/>
    <property type="project" value="TreeGrafter"/>
</dbReference>
<dbReference type="NCBIfam" id="TIGR01930">
    <property type="entry name" value="AcCoA-C-Actrans"/>
    <property type="match status" value="1"/>
</dbReference>
<evidence type="ECO:0000256" key="10">
    <source>
        <dbReference type="RuleBase" id="RU003557"/>
    </source>
</evidence>
<keyword evidence="6 8" id="KW-0443">Lipid metabolism</keyword>
<dbReference type="PROSITE" id="PS00737">
    <property type="entry name" value="THIOLASE_2"/>
    <property type="match status" value="1"/>
</dbReference>
<dbReference type="GO" id="GO:0005737">
    <property type="term" value="C:cytoplasm"/>
    <property type="evidence" value="ECO:0007669"/>
    <property type="project" value="UniProtKB-SubCell"/>
</dbReference>
<keyword evidence="5 8" id="KW-0442">Lipid degradation</keyword>
<comment type="pathway">
    <text evidence="8">Lipid metabolism; fatty acid beta-oxidation.</text>
</comment>
<dbReference type="InterPro" id="IPR002155">
    <property type="entry name" value="Thiolase"/>
</dbReference>
<dbReference type="InterPro" id="IPR020617">
    <property type="entry name" value="Thiolase_C"/>
</dbReference>
<dbReference type="PROSITE" id="PS00098">
    <property type="entry name" value="THIOLASE_1"/>
    <property type="match status" value="1"/>
</dbReference>
<keyword evidence="2 8" id="KW-0963">Cytoplasm</keyword>
<evidence type="ECO:0000256" key="9">
    <source>
        <dbReference type="PIRSR" id="PIRSR000429-1"/>
    </source>
</evidence>
<comment type="caution">
    <text evidence="13">The sequence shown here is derived from an EMBL/GenBank/DDBJ whole genome shotgun (WGS) entry which is preliminary data.</text>
</comment>
<dbReference type="GO" id="GO:0006635">
    <property type="term" value="P:fatty acid beta-oxidation"/>
    <property type="evidence" value="ECO:0007669"/>
    <property type="project" value="UniProtKB-UniRule"/>
</dbReference>
<keyword evidence="4 8" id="KW-0276">Fatty acid metabolism</keyword>
<dbReference type="InterPro" id="IPR020610">
    <property type="entry name" value="Thiolase_AS"/>
</dbReference>
<dbReference type="PANTHER" id="PTHR43853:SF11">
    <property type="entry name" value="3-KETOACYL-COA THIOLASE FADA"/>
    <property type="match status" value="1"/>
</dbReference>
<dbReference type="InterPro" id="IPR012805">
    <property type="entry name" value="FadA"/>
</dbReference>
<comment type="catalytic activity">
    <reaction evidence="8">
        <text>an acyl-CoA + acetyl-CoA = a 3-oxoacyl-CoA + CoA</text>
        <dbReference type="Rhea" id="RHEA:21564"/>
        <dbReference type="ChEBI" id="CHEBI:57287"/>
        <dbReference type="ChEBI" id="CHEBI:57288"/>
        <dbReference type="ChEBI" id="CHEBI:58342"/>
        <dbReference type="ChEBI" id="CHEBI:90726"/>
        <dbReference type="EC" id="2.3.1.16"/>
    </reaction>
</comment>
<name>A0A364NRF6_9GAMM</name>
<feature type="domain" description="Thiolase C-terminal" evidence="12">
    <location>
        <begin position="266"/>
        <end position="390"/>
    </location>
</feature>
<keyword evidence="3 8" id="KW-0808">Transferase</keyword>
<protein>
    <recommendedName>
        <fullName evidence="8">3-ketoacyl-CoA thiolase</fullName>
        <ecNumber evidence="8">2.3.1.16</ecNumber>
    </recommendedName>
    <alternativeName>
        <fullName evidence="8">Acetyl-CoA acyltransferase</fullName>
    </alternativeName>
    <alternativeName>
        <fullName evidence="8">Beta-ketothiolase</fullName>
    </alternativeName>
    <alternativeName>
        <fullName evidence="8">Fatty acid oxidation complex subunit beta</fullName>
    </alternativeName>
</protein>
<evidence type="ECO:0000313" key="14">
    <source>
        <dbReference type="Proteomes" id="UP000250744"/>
    </source>
</evidence>
<dbReference type="SUPFAM" id="SSF53901">
    <property type="entry name" value="Thiolase-like"/>
    <property type="match status" value="2"/>
</dbReference>
<reference evidence="13 14" key="1">
    <citation type="submission" date="2018-06" db="EMBL/GenBank/DDBJ databases">
        <title>Nitrincola tibetense sp. nov., isolated from Lake XuguoCo on Tibetan Plateau.</title>
        <authorList>
            <person name="Xing P."/>
        </authorList>
    </citation>
    <scope>NUCLEOTIDE SEQUENCE [LARGE SCALE GENOMIC DNA]</scope>
    <source>
        <strain evidence="14">xg18</strain>
    </source>
</reference>
<dbReference type="NCBIfam" id="TIGR02445">
    <property type="entry name" value="fadA"/>
    <property type="match status" value="1"/>
</dbReference>
<comment type="similarity">
    <text evidence="1 8 10">Belongs to the thiolase-like superfamily. Thiolase family.</text>
</comment>
<feature type="active site" description="Proton acceptor" evidence="8 9">
    <location>
        <position position="377"/>
    </location>
</feature>
<dbReference type="CDD" id="cd00751">
    <property type="entry name" value="thiolase"/>
    <property type="match status" value="1"/>
</dbReference>
<dbReference type="EC" id="2.3.1.16" evidence="8"/>
<dbReference type="AlphaFoldDB" id="A0A364NRF6"/>
<dbReference type="PROSITE" id="PS00099">
    <property type="entry name" value="THIOLASE_3"/>
    <property type="match status" value="1"/>
</dbReference>
<evidence type="ECO:0000256" key="6">
    <source>
        <dbReference type="ARBA" id="ARBA00023098"/>
    </source>
</evidence>
<keyword evidence="14" id="KW-1185">Reference proteome</keyword>
<evidence type="ECO:0000259" key="11">
    <source>
        <dbReference type="Pfam" id="PF00108"/>
    </source>
</evidence>
<dbReference type="Gene3D" id="3.40.47.10">
    <property type="match status" value="2"/>
</dbReference>
<dbReference type="GO" id="GO:0003988">
    <property type="term" value="F:acetyl-CoA C-acyltransferase activity"/>
    <property type="evidence" value="ECO:0007669"/>
    <property type="project" value="UniProtKB-UniRule"/>
</dbReference>